<dbReference type="SMART" id="SM00322">
    <property type="entry name" value="KH"/>
    <property type="match status" value="2"/>
</dbReference>
<dbReference type="Proteomes" id="UP000008311">
    <property type="component" value="Unassembled WGS sequence"/>
</dbReference>
<dbReference type="Pfam" id="PF00013">
    <property type="entry name" value="KH_1"/>
    <property type="match status" value="2"/>
</dbReference>
<name>B9S767_RICCO</name>
<evidence type="ECO:0000313" key="6">
    <source>
        <dbReference type="Proteomes" id="UP000008311"/>
    </source>
</evidence>
<dbReference type="GO" id="GO:0010468">
    <property type="term" value="P:regulation of gene expression"/>
    <property type="evidence" value="ECO:0000318"/>
    <property type="project" value="GO_Central"/>
</dbReference>
<evidence type="ECO:0000259" key="4">
    <source>
        <dbReference type="SMART" id="SM00322"/>
    </source>
</evidence>
<feature type="domain" description="K Homology" evidence="4">
    <location>
        <begin position="178"/>
        <end position="252"/>
    </location>
</feature>
<feature type="compositionally biased region" description="Low complexity" evidence="3">
    <location>
        <begin position="398"/>
        <end position="414"/>
    </location>
</feature>
<gene>
    <name evidence="5" type="ORF">RCOM_0774000</name>
</gene>
<protein>
    <submittedName>
        <fullName evidence="5">RNA-binding protein Nova-1, putative</fullName>
        <ecNumber evidence="5">3.1.2.15</ecNumber>
    </submittedName>
</protein>
<dbReference type="PROSITE" id="PS50084">
    <property type="entry name" value="KH_TYPE_1"/>
    <property type="match status" value="2"/>
</dbReference>
<evidence type="ECO:0000313" key="5">
    <source>
        <dbReference type="EMBL" id="EEF40472.1"/>
    </source>
</evidence>
<reference evidence="6" key="1">
    <citation type="journal article" date="2010" name="Nat. Biotechnol.">
        <title>Draft genome sequence of the oilseed species Ricinus communis.</title>
        <authorList>
            <person name="Chan A.P."/>
            <person name="Crabtree J."/>
            <person name="Zhao Q."/>
            <person name="Lorenzi H."/>
            <person name="Orvis J."/>
            <person name="Puiu D."/>
            <person name="Melake-Berhan A."/>
            <person name="Jones K.M."/>
            <person name="Redman J."/>
            <person name="Chen G."/>
            <person name="Cahoon E.B."/>
            <person name="Gedil M."/>
            <person name="Stanke M."/>
            <person name="Haas B.J."/>
            <person name="Wortman J.R."/>
            <person name="Fraser-Liggett C.M."/>
            <person name="Ravel J."/>
            <person name="Rabinowicz P.D."/>
        </authorList>
    </citation>
    <scope>NUCLEOTIDE SEQUENCE [LARGE SCALE GENOMIC DNA]</scope>
    <source>
        <strain evidence="6">cv. Hale</strain>
    </source>
</reference>
<dbReference type="AlphaFoldDB" id="B9S767"/>
<dbReference type="FunCoup" id="B9S767">
    <property type="interactions" value="786"/>
</dbReference>
<keyword evidence="1" id="KW-0677">Repeat</keyword>
<dbReference type="InterPro" id="IPR036612">
    <property type="entry name" value="KH_dom_type_1_sf"/>
</dbReference>
<feature type="region of interest" description="Disordered" evidence="3">
    <location>
        <begin position="36"/>
        <end position="64"/>
    </location>
</feature>
<dbReference type="PANTHER" id="PTHR10288">
    <property type="entry name" value="KH DOMAIN CONTAINING RNA BINDING PROTEIN"/>
    <property type="match status" value="1"/>
</dbReference>
<feature type="region of interest" description="Disordered" evidence="3">
    <location>
        <begin position="278"/>
        <end position="324"/>
    </location>
</feature>
<feature type="compositionally biased region" description="Polar residues" evidence="3">
    <location>
        <begin position="498"/>
        <end position="515"/>
    </location>
</feature>
<evidence type="ECO:0000256" key="1">
    <source>
        <dbReference type="ARBA" id="ARBA00022737"/>
    </source>
</evidence>
<dbReference type="GO" id="GO:0003729">
    <property type="term" value="F:mRNA binding"/>
    <property type="evidence" value="ECO:0000318"/>
    <property type="project" value="GO_Central"/>
</dbReference>
<dbReference type="OMA" id="TIRNMQS"/>
<accession>B9S767</accession>
<feature type="compositionally biased region" description="Polar residues" evidence="3">
    <location>
        <begin position="278"/>
        <end position="288"/>
    </location>
</feature>
<feature type="compositionally biased region" description="Polar residues" evidence="3">
    <location>
        <begin position="343"/>
        <end position="397"/>
    </location>
</feature>
<keyword evidence="5" id="KW-0378">Hydrolase</keyword>
<dbReference type="SUPFAM" id="SSF54791">
    <property type="entry name" value="Eukaryotic type KH-domain (KH-domain type I)"/>
    <property type="match status" value="2"/>
</dbReference>
<evidence type="ECO:0000256" key="2">
    <source>
        <dbReference type="PROSITE-ProRule" id="PRU00117"/>
    </source>
</evidence>
<organism evidence="5 6">
    <name type="scientific">Ricinus communis</name>
    <name type="common">Castor bean</name>
    <dbReference type="NCBI Taxonomy" id="3988"/>
    <lineage>
        <taxon>Eukaryota</taxon>
        <taxon>Viridiplantae</taxon>
        <taxon>Streptophyta</taxon>
        <taxon>Embryophyta</taxon>
        <taxon>Tracheophyta</taxon>
        <taxon>Spermatophyta</taxon>
        <taxon>Magnoliopsida</taxon>
        <taxon>eudicotyledons</taxon>
        <taxon>Gunneridae</taxon>
        <taxon>Pentapetalae</taxon>
        <taxon>rosids</taxon>
        <taxon>fabids</taxon>
        <taxon>Malpighiales</taxon>
        <taxon>Euphorbiaceae</taxon>
        <taxon>Acalyphoideae</taxon>
        <taxon>Acalypheae</taxon>
        <taxon>Ricinus</taxon>
    </lineage>
</organism>
<dbReference type="EC" id="3.1.2.15" evidence="5"/>
<dbReference type="KEGG" id="rcu:8283264"/>
<keyword evidence="2" id="KW-0694">RNA-binding</keyword>
<feature type="compositionally biased region" description="Polar residues" evidence="3">
    <location>
        <begin position="306"/>
        <end position="322"/>
    </location>
</feature>
<feature type="compositionally biased region" description="Polar residues" evidence="3">
    <location>
        <begin position="524"/>
        <end position="535"/>
    </location>
</feature>
<dbReference type="OrthoDB" id="5204190at2759"/>
<feature type="region of interest" description="Disordered" evidence="3">
    <location>
        <begin position="341"/>
        <end position="423"/>
    </location>
</feature>
<dbReference type="EMBL" id="EQ973884">
    <property type="protein sequence ID" value="EEF40472.1"/>
    <property type="molecule type" value="Genomic_DNA"/>
</dbReference>
<evidence type="ECO:0000256" key="3">
    <source>
        <dbReference type="SAM" id="MobiDB-lite"/>
    </source>
</evidence>
<keyword evidence="6" id="KW-1185">Reference proteome</keyword>
<dbReference type="CDD" id="cd00105">
    <property type="entry name" value="KH-I"/>
    <property type="match status" value="2"/>
</dbReference>
<feature type="domain" description="K Homology" evidence="4">
    <location>
        <begin position="84"/>
        <end position="157"/>
    </location>
</feature>
<dbReference type="InterPro" id="IPR004088">
    <property type="entry name" value="KH_dom_type_1"/>
</dbReference>
<feature type="region of interest" description="Disordered" evidence="3">
    <location>
        <begin position="468"/>
        <end position="544"/>
    </location>
</feature>
<dbReference type="Gene3D" id="3.30.1370.10">
    <property type="entry name" value="K Homology domain, type 1"/>
    <property type="match status" value="2"/>
</dbReference>
<dbReference type="InParanoid" id="B9S767"/>
<dbReference type="GO" id="GO:0005737">
    <property type="term" value="C:cytoplasm"/>
    <property type="evidence" value="ECO:0000318"/>
    <property type="project" value="GO_Central"/>
</dbReference>
<dbReference type="GO" id="GO:0016787">
    <property type="term" value="F:hydrolase activity"/>
    <property type="evidence" value="ECO:0007669"/>
    <property type="project" value="UniProtKB-KW"/>
</dbReference>
<sequence length="544" mass="57747">MGEPEQQELGSNDGGKRKLDVFELAKQRAQEIASRIANDADLKRPRLVSDSSPDPPSLYSNSIPAPPSYTVSYASQQSQYHGSQGTSKRITIPSGKVGVVIGKGGETIKNIQLQSGAKIQITKDQDADPHSLTRDVELMGTSEQISRAEELINDVIAETDAGGSASSAVHGLNTKQPGAEQFSIRVPNDKVGLLIGKGGETIKYMQSRSGARMQIIPLHLPPGDPTTERTVYINGLTEQIEAAKELVNDVLNGKRIIDPTGSSSYGQPTYPATGNWAQPGQTPMQQPQYGYAQPGNQPTPPAYYGNYTQQPAWDQSNPTTMSQTQQMAGYGYYGQQPQMGSAPLNSSYNQTPPVASSGYGNSYSQQTSNYGQNISSQTPTLEQQRPYATSNYGSAAVSSQSDGAISSQSTQAAPAYPPPAYNQQVADPQTYWTAAGYAGQPPPQTGYDQTGYSQAGYGVSLSSNQPVYGQGGYPLQPSPAAANYAQGTNPLGYGQPQLEAQPQSQPSNNGHSQSLAYGAEIHDGNSNPGHGSNPSVKEAVPSER</sequence>
<proteinExistence type="predicted"/>
<dbReference type="STRING" id="3988.B9S767"/>
<dbReference type="InterPro" id="IPR004087">
    <property type="entry name" value="KH_dom"/>
</dbReference>
<dbReference type="eggNOG" id="KOG1676">
    <property type="taxonomic scope" value="Eukaryota"/>
</dbReference>